<feature type="domain" description="Peptidase S9 prolyl oligopeptidase catalytic" evidence="2">
    <location>
        <begin position="230"/>
        <end position="393"/>
    </location>
</feature>
<dbReference type="SUPFAM" id="SSF53474">
    <property type="entry name" value="alpha/beta-Hydrolases"/>
    <property type="match status" value="1"/>
</dbReference>
<keyword evidence="1" id="KW-0812">Transmembrane</keyword>
<protein>
    <submittedName>
        <fullName evidence="3">Prolyl oligopeptidase family serine peptidase</fullName>
    </submittedName>
</protein>
<name>A0A7C9HUH6_9DEIO</name>
<evidence type="ECO:0000313" key="3">
    <source>
        <dbReference type="EMBL" id="MVN89392.1"/>
    </source>
</evidence>
<evidence type="ECO:0000256" key="1">
    <source>
        <dbReference type="SAM" id="Phobius"/>
    </source>
</evidence>
<organism evidence="3 4">
    <name type="scientific">Deinococcus arboris</name>
    <dbReference type="NCBI Taxonomy" id="2682977"/>
    <lineage>
        <taxon>Bacteria</taxon>
        <taxon>Thermotogati</taxon>
        <taxon>Deinococcota</taxon>
        <taxon>Deinococci</taxon>
        <taxon>Deinococcales</taxon>
        <taxon>Deinococcaceae</taxon>
        <taxon>Deinococcus</taxon>
    </lineage>
</organism>
<dbReference type="GO" id="GO:0006508">
    <property type="term" value="P:proteolysis"/>
    <property type="evidence" value="ECO:0007669"/>
    <property type="project" value="InterPro"/>
</dbReference>
<dbReference type="InterPro" id="IPR029058">
    <property type="entry name" value="AB_hydrolase_fold"/>
</dbReference>
<dbReference type="EMBL" id="WQLB01000059">
    <property type="protein sequence ID" value="MVN89392.1"/>
    <property type="molecule type" value="Genomic_DNA"/>
</dbReference>
<proteinExistence type="predicted"/>
<gene>
    <name evidence="3" type="ORF">GO986_21900</name>
</gene>
<dbReference type="PANTHER" id="PTHR12277">
    <property type="entry name" value="ALPHA/BETA HYDROLASE DOMAIN-CONTAINING PROTEIN"/>
    <property type="match status" value="1"/>
</dbReference>
<reference evidence="3 4" key="1">
    <citation type="submission" date="2019-12" db="EMBL/GenBank/DDBJ databases">
        <title>Deinococcus sp. HMF7620 Genome sequencing and assembly.</title>
        <authorList>
            <person name="Kang H."/>
            <person name="Kim H."/>
            <person name="Joh K."/>
        </authorList>
    </citation>
    <scope>NUCLEOTIDE SEQUENCE [LARGE SCALE GENOMIC DNA]</scope>
    <source>
        <strain evidence="3 4">HMF7620</strain>
    </source>
</reference>
<dbReference type="GO" id="GO:0008236">
    <property type="term" value="F:serine-type peptidase activity"/>
    <property type="evidence" value="ECO:0007669"/>
    <property type="project" value="InterPro"/>
</dbReference>
<dbReference type="PANTHER" id="PTHR12277:SF79">
    <property type="entry name" value="XAA-PRO DIPEPTIDYL-PEPTIDASE-RELATED"/>
    <property type="match status" value="1"/>
</dbReference>
<keyword evidence="4" id="KW-1185">Reference proteome</keyword>
<dbReference type="Gene3D" id="3.40.50.1820">
    <property type="entry name" value="alpha/beta hydrolase"/>
    <property type="match status" value="1"/>
</dbReference>
<dbReference type="Proteomes" id="UP000483286">
    <property type="component" value="Unassembled WGS sequence"/>
</dbReference>
<evidence type="ECO:0000313" key="4">
    <source>
        <dbReference type="Proteomes" id="UP000483286"/>
    </source>
</evidence>
<dbReference type="Pfam" id="PF00326">
    <property type="entry name" value="Peptidase_S9"/>
    <property type="match status" value="1"/>
</dbReference>
<keyword evidence="1" id="KW-1133">Transmembrane helix</keyword>
<feature type="transmembrane region" description="Helical" evidence="1">
    <location>
        <begin position="29"/>
        <end position="55"/>
    </location>
</feature>
<keyword evidence="1" id="KW-0472">Membrane</keyword>
<dbReference type="InterPro" id="IPR001375">
    <property type="entry name" value="Peptidase_S9_cat"/>
</dbReference>
<comment type="caution">
    <text evidence="3">The sequence shown here is derived from an EMBL/GenBank/DDBJ whole genome shotgun (WGS) entry which is preliminary data.</text>
</comment>
<sequence>MTDAVGICQRFGVSLPPSATPRRRSRLPWVLLGLGVAVTGLLSTGWHFADALVWAPAVRRRVPRTRVLGVLDDGQPPRLLLTRNPATIRPGVLGLEWDDPAGVRFLAQLGPTLEQTRRTVTRAVEWQEAALLPGQEVRPSTVGLGTPASRGLPYEDVLVPAEHGLMPSWLVPGGPGGGAAGTDWVIVTHGYKGLRQDALRILPTFTRLGLSSLTITYRNAHGAPRTRQGVYRLSAEEWQDLEAAVRYAREHGARRVLLMGFSMGGGITLAFLRYSALAPLIRGVILDSPPLEWRSLIRHYARRYRLLPLAGLVEWLTVFKSGQDFDAIDHHSVMDRFTTPMLLFHGSADRTVPVAHVERLANARPDIVEYHRFEGAEHVRPWNINPERYEQVLTRFVRRVLPDEEL</sequence>
<dbReference type="AlphaFoldDB" id="A0A7C9HUH6"/>
<accession>A0A7C9HUH6</accession>
<evidence type="ECO:0000259" key="2">
    <source>
        <dbReference type="Pfam" id="PF00326"/>
    </source>
</evidence>